<feature type="non-terminal residue" evidence="2">
    <location>
        <position position="117"/>
    </location>
</feature>
<dbReference type="Pfam" id="PF16399">
    <property type="entry name" value="Aquarius_N_1st"/>
    <property type="match status" value="1"/>
</dbReference>
<sequence>SVILMMNEKFRTCTFQPWDSLTASTDDSQKIDAFFQRVFKLTDLEVREKAMWIQFLDNAFLSLEVDAVCQSCLRLVGLPSWMTLSDSYREFALREAQTRVQKRFKSMKKKYSDAEPG</sequence>
<dbReference type="Proteomes" id="UP000553632">
    <property type="component" value="Unassembled WGS sequence"/>
</dbReference>
<feature type="domain" description="RNA helicase aquarius N-terminal" evidence="1">
    <location>
        <begin position="1"/>
        <end position="114"/>
    </location>
</feature>
<name>A0A7J6R864_PEROL</name>
<protein>
    <recommendedName>
        <fullName evidence="1">RNA helicase aquarius N-terminal domain-containing protein</fullName>
    </recommendedName>
</protein>
<comment type="caution">
    <text evidence="2">The sequence shown here is derived from an EMBL/GenBank/DDBJ whole genome shotgun (WGS) entry which is preliminary data.</text>
</comment>
<gene>
    <name evidence="2" type="ORF">FOZ63_022551</name>
</gene>
<keyword evidence="3" id="KW-1185">Reference proteome</keyword>
<organism evidence="2 3">
    <name type="scientific">Perkinsus olseni</name>
    <name type="common">Perkinsus atlanticus</name>
    <dbReference type="NCBI Taxonomy" id="32597"/>
    <lineage>
        <taxon>Eukaryota</taxon>
        <taxon>Sar</taxon>
        <taxon>Alveolata</taxon>
        <taxon>Perkinsozoa</taxon>
        <taxon>Perkinsea</taxon>
        <taxon>Perkinsida</taxon>
        <taxon>Perkinsidae</taxon>
        <taxon>Perkinsus</taxon>
    </lineage>
</organism>
<dbReference type="AlphaFoldDB" id="A0A7J6R864"/>
<feature type="non-terminal residue" evidence="2">
    <location>
        <position position="1"/>
    </location>
</feature>
<evidence type="ECO:0000313" key="3">
    <source>
        <dbReference type="Proteomes" id="UP000553632"/>
    </source>
</evidence>
<evidence type="ECO:0000313" key="2">
    <source>
        <dbReference type="EMBL" id="KAF4715880.1"/>
    </source>
</evidence>
<dbReference type="EMBL" id="JABANO010028019">
    <property type="protein sequence ID" value="KAF4715880.1"/>
    <property type="molecule type" value="Genomic_DNA"/>
</dbReference>
<proteinExistence type="predicted"/>
<evidence type="ECO:0000259" key="1">
    <source>
        <dbReference type="Pfam" id="PF16399"/>
    </source>
</evidence>
<accession>A0A7J6R864</accession>
<reference evidence="2 3" key="1">
    <citation type="submission" date="2020-04" db="EMBL/GenBank/DDBJ databases">
        <title>Perkinsus olseni comparative genomics.</title>
        <authorList>
            <person name="Bogema D.R."/>
        </authorList>
    </citation>
    <scope>NUCLEOTIDE SEQUENCE [LARGE SCALE GENOMIC DNA]</scope>
    <source>
        <strain evidence="2 3">ATCC PRA-207</strain>
    </source>
</reference>
<dbReference type="InterPro" id="IPR032174">
    <property type="entry name" value="Aquarius_N"/>
</dbReference>